<evidence type="ECO:0000313" key="2">
    <source>
        <dbReference type="Proteomes" id="UP000005536"/>
    </source>
</evidence>
<organism evidence="1 2">
    <name type="scientific">Neisseria elongata subsp. glycolytica ATCC 29315</name>
    <dbReference type="NCBI Taxonomy" id="546263"/>
    <lineage>
        <taxon>Bacteria</taxon>
        <taxon>Pseudomonadati</taxon>
        <taxon>Pseudomonadota</taxon>
        <taxon>Betaproteobacteria</taxon>
        <taxon>Neisseriales</taxon>
        <taxon>Neisseriaceae</taxon>
        <taxon>Neisseria</taxon>
    </lineage>
</organism>
<feature type="non-terminal residue" evidence="1">
    <location>
        <position position="199"/>
    </location>
</feature>
<dbReference type="Proteomes" id="UP000005536">
    <property type="component" value="Unassembled WGS sequence"/>
</dbReference>
<sequence length="199" mass="21202">MRDDVSEKRVSKTSFPHLLWRERVGRSVFPRGDELRELAQAFDAAAEGFECFECFRHECFGVLPCGRQAHEFDVGRFVVVGVFAGGFAQCGGIGFAVEYVVYDLEGEAEAGGVAVEALQVVVGQVGTAEAAEGGGGADECACFQAVHLFEFALGDAAADVGEVYGLPARHAEAAGGAREVESMCNWRCGGRAVGRREEV</sequence>
<evidence type="ECO:0000313" key="1">
    <source>
        <dbReference type="EMBL" id="EFE49874.1"/>
    </source>
</evidence>
<name>D4DQJ4_NEIEG</name>
<proteinExistence type="predicted"/>
<gene>
    <name evidence="1" type="ORF">NEIELOOT_01334</name>
</gene>
<dbReference type="EMBL" id="ADBF01000032">
    <property type="protein sequence ID" value="EFE49874.1"/>
    <property type="molecule type" value="Genomic_DNA"/>
</dbReference>
<dbReference type="AlphaFoldDB" id="D4DQJ4"/>
<accession>D4DQJ4</accession>
<reference evidence="1 2" key="1">
    <citation type="submission" date="2010-02" db="EMBL/GenBank/DDBJ databases">
        <authorList>
            <person name="Weinstock G."/>
            <person name="Sodergren E."/>
            <person name="Clifton S."/>
            <person name="Fulton L."/>
            <person name="Fulton B."/>
            <person name="Courtney L."/>
            <person name="Fronick C."/>
            <person name="Harrison M."/>
            <person name="Strong C."/>
            <person name="Farmer C."/>
            <person name="Delahaunty K."/>
            <person name="Markovic C."/>
            <person name="Hall O."/>
            <person name="Minx P."/>
            <person name="Tomlinson C."/>
            <person name="Mitreva M."/>
            <person name="Nelson J."/>
            <person name="Hou S."/>
            <person name="Wollam A."/>
            <person name="Pepin K.H."/>
            <person name="Johnson M."/>
            <person name="Bhonagiri V."/>
            <person name="Zhang X."/>
            <person name="Suruliraj S."/>
            <person name="Warren W."/>
            <person name="Chinwalla A."/>
            <person name="Mardis E.R."/>
            <person name="Wilson R.K."/>
        </authorList>
    </citation>
    <scope>NUCLEOTIDE SEQUENCE [LARGE SCALE GENOMIC DNA]</scope>
    <source>
        <strain evidence="1 2">ATCC 29315</strain>
    </source>
</reference>
<protein>
    <submittedName>
        <fullName evidence="1">Uncharacterized protein</fullName>
    </submittedName>
</protein>
<comment type="caution">
    <text evidence="1">The sequence shown here is derived from an EMBL/GenBank/DDBJ whole genome shotgun (WGS) entry which is preliminary data.</text>
</comment>